<dbReference type="InterPro" id="IPR029439">
    <property type="entry name" value="Wzt_C"/>
</dbReference>
<dbReference type="EMBL" id="CP165626">
    <property type="protein sequence ID" value="XDU98561.1"/>
    <property type="molecule type" value="Genomic_DNA"/>
</dbReference>
<organism evidence="6">
    <name type="scientific">Flavobacterium sp. WC2416</name>
    <dbReference type="NCBI Taxonomy" id="3234141"/>
    <lineage>
        <taxon>Bacteria</taxon>
        <taxon>Pseudomonadati</taxon>
        <taxon>Bacteroidota</taxon>
        <taxon>Flavobacteriia</taxon>
        <taxon>Flavobacteriales</taxon>
        <taxon>Flavobacteriaceae</taxon>
        <taxon>Flavobacterium</taxon>
    </lineage>
</organism>
<dbReference type="SUPFAM" id="SSF52540">
    <property type="entry name" value="P-loop containing nucleoside triphosphate hydrolases"/>
    <property type="match status" value="1"/>
</dbReference>
<dbReference type="InterPro" id="IPR003593">
    <property type="entry name" value="AAA+_ATPase"/>
</dbReference>
<dbReference type="GO" id="GO:0016020">
    <property type="term" value="C:membrane"/>
    <property type="evidence" value="ECO:0007669"/>
    <property type="project" value="InterPro"/>
</dbReference>
<dbReference type="GO" id="GO:0016887">
    <property type="term" value="F:ATP hydrolysis activity"/>
    <property type="evidence" value="ECO:0007669"/>
    <property type="project" value="InterPro"/>
</dbReference>
<dbReference type="PANTHER" id="PTHR46743:SF2">
    <property type="entry name" value="TEICHOIC ACIDS EXPORT ATP-BINDING PROTEIN TAGH"/>
    <property type="match status" value="1"/>
</dbReference>
<dbReference type="SMART" id="SM00382">
    <property type="entry name" value="AAA"/>
    <property type="match status" value="1"/>
</dbReference>
<reference evidence="6" key="1">
    <citation type="submission" date="2024-07" db="EMBL/GenBank/DDBJ databases">
        <authorList>
            <person name="Biller S.J."/>
        </authorList>
    </citation>
    <scope>NUCLEOTIDE SEQUENCE</scope>
    <source>
        <strain evidence="6">WC2416</strain>
    </source>
</reference>
<protein>
    <submittedName>
        <fullName evidence="6">ABC transporter ATP-binding protein</fullName>
    </submittedName>
</protein>
<dbReference type="CDD" id="cd03220">
    <property type="entry name" value="ABC_KpsT_Wzt"/>
    <property type="match status" value="1"/>
</dbReference>
<evidence type="ECO:0000256" key="4">
    <source>
        <dbReference type="ARBA" id="ARBA00022840"/>
    </source>
</evidence>
<keyword evidence="3" id="KW-0547">Nucleotide-binding</keyword>
<dbReference type="Pfam" id="PF14524">
    <property type="entry name" value="Wzt_C"/>
    <property type="match status" value="1"/>
</dbReference>
<dbReference type="Gene3D" id="3.40.50.300">
    <property type="entry name" value="P-loop containing nucleotide triphosphate hydrolases"/>
    <property type="match status" value="1"/>
</dbReference>
<gene>
    <name evidence="6" type="ORF">AB3G39_15550</name>
</gene>
<dbReference type="PROSITE" id="PS50893">
    <property type="entry name" value="ABC_TRANSPORTER_2"/>
    <property type="match status" value="1"/>
</dbReference>
<dbReference type="InterPro" id="IPR050683">
    <property type="entry name" value="Bact_Polysacc_Export_ATP-bd"/>
</dbReference>
<dbReference type="PANTHER" id="PTHR46743">
    <property type="entry name" value="TEICHOIC ACIDS EXPORT ATP-BINDING PROTEIN TAGH"/>
    <property type="match status" value="1"/>
</dbReference>
<evidence type="ECO:0000259" key="5">
    <source>
        <dbReference type="PROSITE" id="PS50893"/>
    </source>
</evidence>
<keyword evidence="4 6" id="KW-0067">ATP-binding</keyword>
<dbReference type="Pfam" id="PF00005">
    <property type="entry name" value="ABC_tran"/>
    <property type="match status" value="1"/>
</dbReference>
<dbReference type="GO" id="GO:0140359">
    <property type="term" value="F:ABC-type transporter activity"/>
    <property type="evidence" value="ECO:0007669"/>
    <property type="project" value="InterPro"/>
</dbReference>
<evidence type="ECO:0000256" key="1">
    <source>
        <dbReference type="ARBA" id="ARBA00005417"/>
    </source>
</evidence>
<sequence>MNKDIILKAENISKQYRLGQVGMGTLSHDLNRWWYQVRGKEDPYLKIGDTNDRSTKGQSDYVWALQDVNFEVERGEVLGIIGKNGAGKSTLLKILSKVTAPTTGSIKSRGRIASLLEVGTGFNVEMTGRENIFLNGAILGMTKKEIYSKLDEIIDFSGCERYIDTPVKRYSSGMTVRLAFAVAAFLDPEILVIDEVLAVGDAEFQKKAIGKMQEISKGEGRTVLFVSHNMEAIQKLTTRCIVLENGSVVFSGDSNQAIKKHILSNFKEIIIQEWETPEVAPGNEFAKLKKIRVLDENEKQKHDFDITEDFFIEIEYWDYNERYQNTAIIHVKNELEEILFASNEFNSPSWDESHFEKGIIKAKCKIPKNFLAEGKYTILVAIGNYNPNMIHVKIDEALTFSIRDNNTGGQTVKRNTSGSWPGLMRPMLEWSIVKDNLSK</sequence>
<dbReference type="Gene3D" id="2.70.50.60">
    <property type="entry name" value="abc- transporter (atp binding component) like domain"/>
    <property type="match status" value="1"/>
</dbReference>
<keyword evidence="2" id="KW-0813">Transport</keyword>
<name>A0AB39WDP4_9FLAO</name>
<proteinExistence type="inferred from homology"/>
<accession>A0AB39WDP4</accession>
<feature type="domain" description="ABC transporter" evidence="5">
    <location>
        <begin position="45"/>
        <end position="270"/>
    </location>
</feature>
<dbReference type="CDD" id="cd10147">
    <property type="entry name" value="Wzt_C-like"/>
    <property type="match status" value="1"/>
</dbReference>
<comment type="similarity">
    <text evidence="1">Belongs to the ABC transporter superfamily.</text>
</comment>
<dbReference type="RefSeq" id="WP_369769534.1">
    <property type="nucleotide sequence ID" value="NZ_CP165626.1"/>
</dbReference>
<dbReference type="GO" id="GO:0005524">
    <property type="term" value="F:ATP binding"/>
    <property type="evidence" value="ECO:0007669"/>
    <property type="project" value="UniProtKB-KW"/>
</dbReference>
<evidence type="ECO:0000313" key="6">
    <source>
        <dbReference type="EMBL" id="XDU98561.1"/>
    </source>
</evidence>
<dbReference type="InterPro" id="IPR003439">
    <property type="entry name" value="ABC_transporter-like_ATP-bd"/>
</dbReference>
<dbReference type="InterPro" id="IPR015860">
    <property type="entry name" value="ABC_transpr_TagH-like"/>
</dbReference>
<dbReference type="InterPro" id="IPR027417">
    <property type="entry name" value="P-loop_NTPase"/>
</dbReference>
<dbReference type="AlphaFoldDB" id="A0AB39WDP4"/>
<evidence type="ECO:0000256" key="3">
    <source>
        <dbReference type="ARBA" id="ARBA00022741"/>
    </source>
</evidence>
<evidence type="ECO:0000256" key="2">
    <source>
        <dbReference type="ARBA" id="ARBA00022448"/>
    </source>
</evidence>